<reference evidence="7 8" key="1">
    <citation type="submission" date="2024-04" db="EMBL/GenBank/DDBJ databases">
        <title>The reference genome of an endangered Asteraceae, Deinandra increscens subsp. villosa, native to the Central Coast of California.</title>
        <authorList>
            <person name="Guilliams M."/>
            <person name="Hasenstab-Lehman K."/>
            <person name="Meyer R."/>
            <person name="Mcevoy S."/>
        </authorList>
    </citation>
    <scope>NUCLEOTIDE SEQUENCE [LARGE SCALE GENOMIC DNA]</scope>
    <source>
        <tissue evidence="7">Leaf</tissue>
    </source>
</reference>
<dbReference type="InterPro" id="IPR039391">
    <property type="entry name" value="Phytocyanin-like"/>
</dbReference>
<feature type="domain" description="Phytocyanin" evidence="6">
    <location>
        <begin position="24"/>
        <end position="125"/>
    </location>
</feature>
<dbReference type="PANTHER" id="PTHR33021">
    <property type="entry name" value="BLUE COPPER PROTEIN"/>
    <property type="match status" value="1"/>
</dbReference>
<dbReference type="SUPFAM" id="SSF49503">
    <property type="entry name" value="Cupredoxins"/>
    <property type="match status" value="1"/>
</dbReference>
<dbReference type="GO" id="GO:0009055">
    <property type="term" value="F:electron transfer activity"/>
    <property type="evidence" value="ECO:0007669"/>
    <property type="project" value="InterPro"/>
</dbReference>
<evidence type="ECO:0000256" key="2">
    <source>
        <dbReference type="ARBA" id="ARBA00023008"/>
    </source>
</evidence>
<keyword evidence="2" id="KW-0186">Copper</keyword>
<feature type="region of interest" description="Disordered" evidence="4">
    <location>
        <begin position="124"/>
        <end position="148"/>
    </location>
</feature>
<keyword evidence="8" id="KW-1185">Reference proteome</keyword>
<accession>A0AAP0CJS8</accession>
<sequence>MAAMKMMMIVAVAMAVITAAMGGEVYNVGDHFGWTNIGHVDYKTWASTKEFHVGDTIVFQYNKIFHDVARVSYTDFKTCNTSTPYTTFTSGNDSFPIKYPGHYFFICTQPNHCNSGQKVDIRVPFPGSHAAPQPATTPAPRQPLPFPYPQPFVPSPSPVSVPVSVPVPIPSPVPSPVIETPPMPPQAPQAPEVSQSPAPSVTKESPEPSPPAAPAVAPSGKKSKGCQLGFEVMNWVAMMVVSFYLVGFGF</sequence>
<dbReference type="InterPro" id="IPR028871">
    <property type="entry name" value="BlueCu_1_BS"/>
</dbReference>
<feature type="compositionally biased region" description="Pro residues" evidence="4">
    <location>
        <begin position="176"/>
        <end position="188"/>
    </location>
</feature>
<gene>
    <name evidence="7" type="ORF">SSX86_022141</name>
</gene>
<evidence type="ECO:0000256" key="3">
    <source>
        <dbReference type="ARBA" id="ARBA00023180"/>
    </source>
</evidence>
<dbReference type="Gene3D" id="2.60.40.420">
    <property type="entry name" value="Cupredoxins - blue copper proteins"/>
    <property type="match status" value="1"/>
</dbReference>
<evidence type="ECO:0000256" key="4">
    <source>
        <dbReference type="SAM" id="MobiDB-lite"/>
    </source>
</evidence>
<dbReference type="GO" id="GO:0005886">
    <property type="term" value="C:plasma membrane"/>
    <property type="evidence" value="ECO:0007669"/>
    <property type="project" value="TreeGrafter"/>
</dbReference>
<feature type="compositionally biased region" description="Pro residues" evidence="4">
    <location>
        <begin position="135"/>
        <end position="148"/>
    </location>
</feature>
<dbReference type="PROSITE" id="PS51485">
    <property type="entry name" value="PHYTOCYANIN"/>
    <property type="match status" value="1"/>
</dbReference>
<dbReference type="EMBL" id="JBCNJP010000023">
    <property type="protein sequence ID" value="KAK9057306.1"/>
    <property type="molecule type" value="Genomic_DNA"/>
</dbReference>
<proteinExistence type="predicted"/>
<dbReference type="PANTHER" id="PTHR33021:SF339">
    <property type="entry name" value="OS07G0570600 PROTEIN"/>
    <property type="match status" value="1"/>
</dbReference>
<feature type="region of interest" description="Disordered" evidence="4">
    <location>
        <begin position="176"/>
        <end position="223"/>
    </location>
</feature>
<evidence type="ECO:0000313" key="7">
    <source>
        <dbReference type="EMBL" id="KAK9057306.1"/>
    </source>
</evidence>
<keyword evidence="5" id="KW-0732">Signal</keyword>
<dbReference type="InterPro" id="IPR003245">
    <property type="entry name" value="Phytocyanin_dom"/>
</dbReference>
<comment type="caution">
    <text evidence="7">The sequence shown here is derived from an EMBL/GenBank/DDBJ whole genome shotgun (WGS) entry which is preliminary data.</text>
</comment>
<feature type="chain" id="PRO_5043054759" description="Phytocyanin domain-containing protein" evidence="5">
    <location>
        <begin position="23"/>
        <end position="250"/>
    </location>
</feature>
<organism evidence="7 8">
    <name type="scientific">Deinandra increscens subsp. villosa</name>
    <dbReference type="NCBI Taxonomy" id="3103831"/>
    <lineage>
        <taxon>Eukaryota</taxon>
        <taxon>Viridiplantae</taxon>
        <taxon>Streptophyta</taxon>
        <taxon>Embryophyta</taxon>
        <taxon>Tracheophyta</taxon>
        <taxon>Spermatophyta</taxon>
        <taxon>Magnoliopsida</taxon>
        <taxon>eudicotyledons</taxon>
        <taxon>Gunneridae</taxon>
        <taxon>Pentapetalae</taxon>
        <taxon>asterids</taxon>
        <taxon>campanulids</taxon>
        <taxon>Asterales</taxon>
        <taxon>Asteraceae</taxon>
        <taxon>Asteroideae</taxon>
        <taxon>Heliantheae alliance</taxon>
        <taxon>Madieae</taxon>
        <taxon>Madiinae</taxon>
        <taxon>Deinandra</taxon>
    </lineage>
</organism>
<name>A0AAP0CJS8_9ASTR</name>
<protein>
    <recommendedName>
        <fullName evidence="6">Phytocyanin domain-containing protein</fullName>
    </recommendedName>
</protein>
<evidence type="ECO:0000313" key="8">
    <source>
        <dbReference type="Proteomes" id="UP001408789"/>
    </source>
</evidence>
<keyword evidence="1" id="KW-0479">Metal-binding</keyword>
<dbReference type="GO" id="GO:0046872">
    <property type="term" value="F:metal ion binding"/>
    <property type="evidence" value="ECO:0007669"/>
    <property type="project" value="UniProtKB-KW"/>
</dbReference>
<evidence type="ECO:0000256" key="1">
    <source>
        <dbReference type="ARBA" id="ARBA00022723"/>
    </source>
</evidence>
<evidence type="ECO:0000256" key="5">
    <source>
        <dbReference type="SAM" id="SignalP"/>
    </source>
</evidence>
<dbReference type="Proteomes" id="UP001408789">
    <property type="component" value="Unassembled WGS sequence"/>
</dbReference>
<dbReference type="FunFam" id="2.60.40.420:FF:000003">
    <property type="entry name" value="Blue copper"/>
    <property type="match status" value="1"/>
</dbReference>
<dbReference type="PROSITE" id="PS00196">
    <property type="entry name" value="COPPER_BLUE"/>
    <property type="match status" value="1"/>
</dbReference>
<dbReference type="AlphaFoldDB" id="A0AAP0CJS8"/>
<feature type="signal peptide" evidence="5">
    <location>
        <begin position="1"/>
        <end position="22"/>
    </location>
</feature>
<dbReference type="InterPro" id="IPR008972">
    <property type="entry name" value="Cupredoxin"/>
</dbReference>
<dbReference type="Pfam" id="PF02298">
    <property type="entry name" value="Cu_bind_like"/>
    <property type="match status" value="1"/>
</dbReference>
<evidence type="ECO:0000259" key="6">
    <source>
        <dbReference type="PROSITE" id="PS51485"/>
    </source>
</evidence>
<keyword evidence="3" id="KW-0325">Glycoprotein</keyword>